<sequence length="73" mass="7798">MTITYPDHSTDVISGADLVAKHDQATITPNDADQQGAKATSQGQPAVKAAGSHRPRRQASCHKLGIKHRLGQR</sequence>
<accession>A0A0R2GYC6</accession>
<evidence type="ECO:0000313" key="2">
    <source>
        <dbReference type="EMBL" id="KRN45131.1"/>
    </source>
</evidence>
<gene>
    <name evidence="2" type="ORF">IV41_GL001535</name>
</gene>
<protein>
    <submittedName>
        <fullName evidence="2">Uncharacterized protein</fullName>
    </submittedName>
</protein>
<proteinExistence type="predicted"/>
<dbReference type="Proteomes" id="UP000051639">
    <property type="component" value="Unassembled WGS sequence"/>
</dbReference>
<evidence type="ECO:0000256" key="1">
    <source>
        <dbReference type="SAM" id="MobiDB-lite"/>
    </source>
</evidence>
<dbReference type="AlphaFoldDB" id="A0A0R2GYC6"/>
<reference evidence="2 3" key="1">
    <citation type="journal article" date="2015" name="Genome Announc.">
        <title>Expanding the biotechnology potential of lactobacilli through comparative genomics of 213 strains and associated genera.</title>
        <authorList>
            <person name="Sun Z."/>
            <person name="Harris H.M."/>
            <person name="McCann A."/>
            <person name="Guo C."/>
            <person name="Argimon S."/>
            <person name="Zhang W."/>
            <person name="Yang X."/>
            <person name="Jeffery I.B."/>
            <person name="Cooney J.C."/>
            <person name="Kagawa T.F."/>
            <person name="Liu W."/>
            <person name="Song Y."/>
            <person name="Salvetti E."/>
            <person name="Wrobel A."/>
            <person name="Rasinkangas P."/>
            <person name="Parkhill J."/>
            <person name="Rea M.C."/>
            <person name="O'Sullivan O."/>
            <person name="Ritari J."/>
            <person name="Douillard F.P."/>
            <person name="Paul Ross R."/>
            <person name="Yang R."/>
            <person name="Briner A.E."/>
            <person name="Felis G.E."/>
            <person name="de Vos W.M."/>
            <person name="Barrangou R."/>
            <person name="Klaenhammer T.R."/>
            <person name="Caufield P.W."/>
            <person name="Cui Y."/>
            <person name="Zhang H."/>
            <person name="O'Toole P.W."/>
        </authorList>
    </citation>
    <scope>NUCLEOTIDE SEQUENCE [LARGE SCALE GENOMIC DNA]</scope>
    <source>
        <strain evidence="2 3">DSM 14792</strain>
    </source>
</reference>
<dbReference type="EMBL" id="JQBA01000005">
    <property type="protein sequence ID" value="KRN45131.1"/>
    <property type="molecule type" value="Genomic_DNA"/>
</dbReference>
<organism evidence="2 3">
    <name type="scientific">Limosilactobacillus ingluviei</name>
    <dbReference type="NCBI Taxonomy" id="148604"/>
    <lineage>
        <taxon>Bacteria</taxon>
        <taxon>Bacillati</taxon>
        <taxon>Bacillota</taxon>
        <taxon>Bacilli</taxon>
        <taxon>Lactobacillales</taxon>
        <taxon>Lactobacillaceae</taxon>
        <taxon>Limosilactobacillus</taxon>
    </lineage>
</organism>
<feature type="region of interest" description="Disordered" evidence="1">
    <location>
        <begin position="28"/>
        <end position="73"/>
    </location>
</feature>
<dbReference type="PATRIC" id="fig|148604.4.peg.1581"/>
<evidence type="ECO:0000313" key="3">
    <source>
        <dbReference type="Proteomes" id="UP000051639"/>
    </source>
</evidence>
<feature type="compositionally biased region" description="Basic residues" evidence="1">
    <location>
        <begin position="51"/>
        <end position="73"/>
    </location>
</feature>
<comment type="caution">
    <text evidence="2">The sequence shown here is derived from an EMBL/GenBank/DDBJ whole genome shotgun (WGS) entry which is preliminary data.</text>
</comment>
<name>A0A0R2GYC6_9LACO</name>
<feature type="compositionally biased region" description="Polar residues" evidence="1">
    <location>
        <begin position="28"/>
        <end position="44"/>
    </location>
</feature>
<keyword evidence="3" id="KW-1185">Reference proteome</keyword>